<keyword evidence="2" id="KW-1185">Reference proteome</keyword>
<dbReference type="AlphaFoldDB" id="A0A3M7P2F9"/>
<accession>A0A3M7P2F9</accession>
<name>A0A3M7P2F9_BRAPC</name>
<protein>
    <submittedName>
        <fullName evidence="1">Uncharacterized protein</fullName>
    </submittedName>
</protein>
<dbReference type="EMBL" id="REGN01014149">
    <property type="protein sequence ID" value="RMZ92987.1"/>
    <property type="molecule type" value="Genomic_DNA"/>
</dbReference>
<gene>
    <name evidence="1" type="ORF">BpHYR1_006645</name>
</gene>
<proteinExistence type="predicted"/>
<evidence type="ECO:0000313" key="2">
    <source>
        <dbReference type="Proteomes" id="UP000276133"/>
    </source>
</evidence>
<sequence length="84" mass="9744">MDALVPQFEKLHLDLILSLIDNHNFYYRKPLRIGAAVNTKPYNYRNAANPNFSRLRQDPVDFNLKVSKQPHAGRSNFVIQCSQD</sequence>
<organism evidence="1 2">
    <name type="scientific">Brachionus plicatilis</name>
    <name type="common">Marine rotifer</name>
    <name type="synonym">Brachionus muelleri</name>
    <dbReference type="NCBI Taxonomy" id="10195"/>
    <lineage>
        <taxon>Eukaryota</taxon>
        <taxon>Metazoa</taxon>
        <taxon>Spiralia</taxon>
        <taxon>Gnathifera</taxon>
        <taxon>Rotifera</taxon>
        <taxon>Eurotatoria</taxon>
        <taxon>Monogononta</taxon>
        <taxon>Pseudotrocha</taxon>
        <taxon>Ploima</taxon>
        <taxon>Brachionidae</taxon>
        <taxon>Brachionus</taxon>
    </lineage>
</organism>
<evidence type="ECO:0000313" key="1">
    <source>
        <dbReference type="EMBL" id="RMZ92987.1"/>
    </source>
</evidence>
<comment type="caution">
    <text evidence="1">The sequence shown here is derived from an EMBL/GenBank/DDBJ whole genome shotgun (WGS) entry which is preliminary data.</text>
</comment>
<dbReference type="Proteomes" id="UP000276133">
    <property type="component" value="Unassembled WGS sequence"/>
</dbReference>
<reference evidence="1 2" key="1">
    <citation type="journal article" date="2018" name="Sci. Rep.">
        <title>Genomic signatures of local adaptation to the degree of environmental predictability in rotifers.</title>
        <authorList>
            <person name="Franch-Gras L."/>
            <person name="Hahn C."/>
            <person name="Garcia-Roger E.M."/>
            <person name="Carmona M.J."/>
            <person name="Serra M."/>
            <person name="Gomez A."/>
        </authorList>
    </citation>
    <scope>NUCLEOTIDE SEQUENCE [LARGE SCALE GENOMIC DNA]</scope>
    <source>
        <strain evidence="1">HYR1</strain>
    </source>
</reference>